<dbReference type="EnsemblPlants" id="KQK93007">
    <property type="protein sequence ID" value="KQK93007"/>
    <property type="gene ID" value="SETIT_038217mg"/>
</dbReference>
<evidence type="ECO:0000313" key="2">
    <source>
        <dbReference type="EnsemblPlants" id="KQK93007"/>
    </source>
</evidence>
<sequence length="95" mass="10965">MRLPESFRFMLLLLLLTLVLVGAELMTGRLCHGRRIPGPEVVVVESPPPPSEGYGLLFSSNYKYKQQRRMSRWRRLQDFSESKREVPSGPNPLHN</sequence>
<dbReference type="EMBL" id="AGNK02006154">
    <property type="status" value="NOT_ANNOTATED_CDS"/>
    <property type="molecule type" value="Genomic_DNA"/>
</dbReference>
<feature type="signal peptide" evidence="1">
    <location>
        <begin position="1"/>
        <end position="23"/>
    </location>
</feature>
<dbReference type="FunCoup" id="K4AH60">
    <property type="interactions" value="304"/>
</dbReference>
<dbReference type="InParanoid" id="K4AH60"/>
<dbReference type="OMA" id="SSRRMMQ"/>
<dbReference type="AlphaFoldDB" id="K4AH60"/>
<dbReference type="Proteomes" id="UP000004995">
    <property type="component" value="Unassembled WGS sequence"/>
</dbReference>
<reference evidence="2" key="2">
    <citation type="submission" date="2018-08" db="UniProtKB">
        <authorList>
            <consortium name="EnsemblPlants"/>
        </authorList>
    </citation>
    <scope>IDENTIFICATION</scope>
    <source>
        <strain evidence="2">Yugu1</strain>
    </source>
</reference>
<organism evidence="2 3">
    <name type="scientific">Setaria italica</name>
    <name type="common">Foxtail millet</name>
    <name type="synonym">Panicum italicum</name>
    <dbReference type="NCBI Taxonomy" id="4555"/>
    <lineage>
        <taxon>Eukaryota</taxon>
        <taxon>Viridiplantae</taxon>
        <taxon>Streptophyta</taxon>
        <taxon>Embryophyta</taxon>
        <taxon>Tracheophyta</taxon>
        <taxon>Spermatophyta</taxon>
        <taxon>Magnoliopsida</taxon>
        <taxon>Liliopsida</taxon>
        <taxon>Poales</taxon>
        <taxon>Poaceae</taxon>
        <taxon>PACMAD clade</taxon>
        <taxon>Panicoideae</taxon>
        <taxon>Panicodae</taxon>
        <taxon>Paniceae</taxon>
        <taxon>Cenchrinae</taxon>
        <taxon>Setaria</taxon>
    </lineage>
</organism>
<evidence type="ECO:0000313" key="3">
    <source>
        <dbReference type="Proteomes" id="UP000004995"/>
    </source>
</evidence>
<keyword evidence="1" id="KW-0732">Signal</keyword>
<proteinExistence type="predicted"/>
<keyword evidence="3" id="KW-1185">Reference proteome</keyword>
<feature type="chain" id="PRO_5010128920" evidence="1">
    <location>
        <begin position="24"/>
        <end position="95"/>
    </location>
</feature>
<dbReference type="Gramene" id="KQK93007">
    <property type="protein sequence ID" value="KQK93007"/>
    <property type="gene ID" value="SETIT_038217mg"/>
</dbReference>
<name>K4AH60_SETIT</name>
<dbReference type="HOGENOM" id="CLU_184794_0_0_1"/>
<dbReference type="eggNOG" id="ENOG502R64H">
    <property type="taxonomic scope" value="Eukaryota"/>
</dbReference>
<evidence type="ECO:0000256" key="1">
    <source>
        <dbReference type="SAM" id="SignalP"/>
    </source>
</evidence>
<accession>K4AH60</accession>
<reference evidence="3" key="1">
    <citation type="journal article" date="2012" name="Nat. Biotechnol.">
        <title>Reference genome sequence of the model plant Setaria.</title>
        <authorList>
            <person name="Bennetzen J.L."/>
            <person name="Schmutz J."/>
            <person name="Wang H."/>
            <person name="Percifield R."/>
            <person name="Hawkins J."/>
            <person name="Pontaroli A.C."/>
            <person name="Estep M."/>
            <person name="Feng L."/>
            <person name="Vaughn J.N."/>
            <person name="Grimwood J."/>
            <person name="Jenkins J."/>
            <person name="Barry K."/>
            <person name="Lindquist E."/>
            <person name="Hellsten U."/>
            <person name="Deshpande S."/>
            <person name="Wang X."/>
            <person name="Wu X."/>
            <person name="Mitros T."/>
            <person name="Triplett J."/>
            <person name="Yang X."/>
            <person name="Ye C.Y."/>
            <person name="Mauro-Herrera M."/>
            <person name="Wang L."/>
            <person name="Li P."/>
            <person name="Sharma M."/>
            <person name="Sharma R."/>
            <person name="Ronald P.C."/>
            <person name="Panaud O."/>
            <person name="Kellogg E.A."/>
            <person name="Brutnell T.P."/>
            <person name="Doust A.N."/>
            <person name="Tuskan G.A."/>
            <person name="Rokhsar D."/>
            <person name="Devos K.M."/>
        </authorList>
    </citation>
    <scope>NUCLEOTIDE SEQUENCE [LARGE SCALE GENOMIC DNA]</scope>
    <source>
        <strain evidence="3">cv. Yugu1</strain>
    </source>
</reference>
<protein>
    <submittedName>
        <fullName evidence="2">Uncharacterized protein</fullName>
    </submittedName>
</protein>